<evidence type="ECO:0000313" key="10">
    <source>
        <dbReference type="Proteomes" id="UP001634007"/>
    </source>
</evidence>
<evidence type="ECO:0000256" key="5">
    <source>
        <dbReference type="ARBA" id="ARBA00023136"/>
    </source>
</evidence>
<comment type="caution">
    <text evidence="9">The sequence shown here is derived from an EMBL/GenBank/DDBJ whole genome shotgun (WGS) entry which is preliminary data.</text>
</comment>
<keyword evidence="10" id="KW-1185">Reference proteome</keyword>
<gene>
    <name evidence="9" type="ORF">ACJRO7_011863</name>
</gene>
<accession>A0ABD3LHI2</accession>
<evidence type="ECO:0000256" key="6">
    <source>
        <dbReference type="ARBA" id="ARBA00023180"/>
    </source>
</evidence>
<name>A0ABD3LHI2_EUCGL</name>
<proteinExistence type="predicted"/>
<dbReference type="Proteomes" id="UP001634007">
    <property type="component" value="Unassembled WGS sequence"/>
</dbReference>
<dbReference type="PANTHER" id="PTHR12812:SF0">
    <property type="entry name" value="HEPARAN-SULFATE 6-O-SULFOTRANSFERASE"/>
    <property type="match status" value="1"/>
</dbReference>
<evidence type="ECO:0000256" key="8">
    <source>
        <dbReference type="SAM" id="Phobius"/>
    </source>
</evidence>
<keyword evidence="4 8" id="KW-1133">Transmembrane helix</keyword>
<keyword evidence="6" id="KW-0325">Glycoprotein</keyword>
<dbReference type="InterPro" id="IPR010635">
    <property type="entry name" value="Heparan_SO4-6-sulfoTrfase"/>
</dbReference>
<evidence type="ECO:0000256" key="4">
    <source>
        <dbReference type="ARBA" id="ARBA00022989"/>
    </source>
</evidence>
<evidence type="ECO:0000256" key="3">
    <source>
        <dbReference type="ARBA" id="ARBA00022692"/>
    </source>
</evidence>
<comment type="subcellular location">
    <subcellularLocation>
        <location evidence="1">Membrane</location>
        <topology evidence="1">Single-pass membrane protein</topology>
    </subcellularLocation>
</comment>
<evidence type="ECO:0000256" key="1">
    <source>
        <dbReference type="ARBA" id="ARBA00004167"/>
    </source>
</evidence>
<feature type="transmembrane region" description="Helical" evidence="8">
    <location>
        <begin position="488"/>
        <end position="509"/>
    </location>
</feature>
<dbReference type="InterPro" id="IPR027417">
    <property type="entry name" value="P-loop_NTPase"/>
</dbReference>
<dbReference type="PANTHER" id="PTHR12812">
    <property type="entry name" value="HEPARAN SULFATE 6-O-SULFOTRANSFERASE 3"/>
    <property type="match status" value="1"/>
</dbReference>
<sequence>MSIPGLQSTGNFSPAGVWSRVRLMDPTLSLRLAILLILLGLANASPHKRDFGHCENVVKKWASSALSLEVKEDKHTLRDLLFFLHVPRTGGRTYFHCLLKKLYPNDLECPRSYDKLRFDPSKQKCRLLVTHDDYSMMSKLPKDRTSVVTILRDPVDRVFSTYEFSVEVAARFLVHPNLTSATKMAGRLRSKTKGFGVSTLDIWPWKYLVPWMREDLFARRDSRRLSGSRNIYGSNPYNMEDIVMPLHKYINDPVAQEIIHNGATFQIAGLTNNSYIPESHEVRHCIMQHKELGGIVLEVAKRRLDNMLYVGLTEDHRESATMFADVVGAQVISQLRGSSSGVQTAATNESEQSSLSDSEPDDEHSQNATLEFEVSMKEISEASKENMTVGKLMESYESCISTLRKTQSLRRISSLKRISPANFTKESRHQVGEAVLQEIKSLNNLDLELYEYAKDIFAQQHRRTTQKSAVTVKEKFTNTITGSYGSSWWNHVFLFLPIILLLVFFILFVNARRRTSKVKI</sequence>
<evidence type="ECO:0000313" key="9">
    <source>
        <dbReference type="EMBL" id="KAL3750943.1"/>
    </source>
</evidence>
<feature type="compositionally biased region" description="Polar residues" evidence="7">
    <location>
        <begin position="338"/>
        <end position="357"/>
    </location>
</feature>
<dbReference type="SUPFAM" id="SSF52540">
    <property type="entry name" value="P-loop containing nucleoside triphosphate hydrolases"/>
    <property type="match status" value="1"/>
</dbReference>
<dbReference type="Gene3D" id="3.40.50.300">
    <property type="entry name" value="P-loop containing nucleotide triphosphate hydrolases"/>
    <property type="match status" value="2"/>
</dbReference>
<dbReference type="AlphaFoldDB" id="A0ABD3LHI2"/>
<keyword evidence="3 8" id="KW-0812">Transmembrane</keyword>
<organism evidence="9 10">
    <name type="scientific">Eucalyptus globulus</name>
    <name type="common">Tasmanian blue gum</name>
    <dbReference type="NCBI Taxonomy" id="34317"/>
    <lineage>
        <taxon>Eukaryota</taxon>
        <taxon>Viridiplantae</taxon>
        <taxon>Streptophyta</taxon>
        <taxon>Embryophyta</taxon>
        <taxon>Tracheophyta</taxon>
        <taxon>Spermatophyta</taxon>
        <taxon>Magnoliopsida</taxon>
        <taxon>eudicotyledons</taxon>
        <taxon>Gunneridae</taxon>
        <taxon>Pentapetalae</taxon>
        <taxon>rosids</taxon>
        <taxon>malvids</taxon>
        <taxon>Myrtales</taxon>
        <taxon>Myrtaceae</taxon>
        <taxon>Myrtoideae</taxon>
        <taxon>Eucalypteae</taxon>
        <taxon>Eucalyptus</taxon>
    </lineage>
</organism>
<evidence type="ECO:0000256" key="7">
    <source>
        <dbReference type="SAM" id="MobiDB-lite"/>
    </source>
</evidence>
<keyword evidence="5 8" id="KW-0472">Membrane</keyword>
<dbReference type="GO" id="GO:0016020">
    <property type="term" value="C:membrane"/>
    <property type="evidence" value="ECO:0007669"/>
    <property type="project" value="UniProtKB-SubCell"/>
</dbReference>
<dbReference type="EMBL" id="JBJKBG010000002">
    <property type="protein sequence ID" value="KAL3750943.1"/>
    <property type="molecule type" value="Genomic_DNA"/>
</dbReference>
<keyword evidence="2" id="KW-0808">Transferase</keyword>
<dbReference type="GO" id="GO:0016740">
    <property type="term" value="F:transferase activity"/>
    <property type="evidence" value="ECO:0007669"/>
    <property type="project" value="UniProtKB-KW"/>
</dbReference>
<protein>
    <recommendedName>
        <fullName evidence="11">Sulfotransferase</fullName>
    </recommendedName>
</protein>
<evidence type="ECO:0008006" key="11">
    <source>
        <dbReference type="Google" id="ProtNLM"/>
    </source>
</evidence>
<feature type="region of interest" description="Disordered" evidence="7">
    <location>
        <begin position="338"/>
        <end position="366"/>
    </location>
</feature>
<reference evidence="9 10" key="1">
    <citation type="submission" date="2024-11" db="EMBL/GenBank/DDBJ databases">
        <title>Chromosome-level genome assembly of Eucalyptus globulus Labill. provides insights into its genome evolution.</title>
        <authorList>
            <person name="Li X."/>
        </authorList>
    </citation>
    <scope>NUCLEOTIDE SEQUENCE [LARGE SCALE GENOMIC DNA]</scope>
    <source>
        <strain evidence="9">CL2024</strain>
        <tissue evidence="9">Fresh tender leaves</tissue>
    </source>
</reference>
<evidence type="ECO:0000256" key="2">
    <source>
        <dbReference type="ARBA" id="ARBA00022679"/>
    </source>
</evidence>